<feature type="region of interest" description="Disordered" evidence="1">
    <location>
        <begin position="458"/>
        <end position="486"/>
    </location>
</feature>
<gene>
    <name evidence="3" type="ORF">MNBD_GAMMA17-1507</name>
</gene>
<feature type="compositionally biased region" description="Low complexity" evidence="1">
    <location>
        <begin position="12"/>
        <end position="22"/>
    </location>
</feature>
<proteinExistence type="predicted"/>
<dbReference type="AlphaFoldDB" id="A0A3B0Z0V9"/>
<dbReference type="InterPro" id="IPR021136">
    <property type="entry name" value="Flagellar_hook_control-like_C"/>
</dbReference>
<dbReference type="InterPro" id="IPR038610">
    <property type="entry name" value="FliK-like_C_sf"/>
</dbReference>
<evidence type="ECO:0000256" key="1">
    <source>
        <dbReference type="SAM" id="MobiDB-lite"/>
    </source>
</evidence>
<feature type="region of interest" description="Disordered" evidence="1">
    <location>
        <begin position="1"/>
        <end position="22"/>
    </location>
</feature>
<feature type="domain" description="Flagellar hook-length control protein-like C-terminal" evidence="2">
    <location>
        <begin position="395"/>
        <end position="471"/>
    </location>
</feature>
<accession>A0A3B0Z0V9</accession>
<protein>
    <recommendedName>
        <fullName evidence="2">Flagellar hook-length control protein-like C-terminal domain-containing protein</fullName>
    </recommendedName>
</protein>
<dbReference type="Pfam" id="PF02120">
    <property type="entry name" value="Flg_hook"/>
    <property type="match status" value="1"/>
</dbReference>
<dbReference type="Gene3D" id="3.30.750.140">
    <property type="match status" value="1"/>
</dbReference>
<evidence type="ECO:0000259" key="2">
    <source>
        <dbReference type="Pfam" id="PF02120"/>
    </source>
</evidence>
<dbReference type="EMBL" id="UOFQ01000055">
    <property type="protein sequence ID" value="VAW86945.1"/>
    <property type="molecule type" value="Genomic_DNA"/>
</dbReference>
<evidence type="ECO:0000313" key="3">
    <source>
        <dbReference type="EMBL" id="VAW86945.1"/>
    </source>
</evidence>
<reference evidence="3" key="1">
    <citation type="submission" date="2018-06" db="EMBL/GenBank/DDBJ databases">
        <authorList>
            <person name="Zhirakovskaya E."/>
        </authorList>
    </citation>
    <scope>NUCLEOTIDE SEQUENCE</scope>
</reference>
<feature type="region of interest" description="Disordered" evidence="1">
    <location>
        <begin position="244"/>
        <end position="263"/>
    </location>
</feature>
<sequence length="486" mass="53407">MEIKNNPPTPAPQTAAPHTATQQKAIAHSLQVGQTLKAVVIESLKNSVKLRAGNTLLQAPTTKQHQSGEILTLTVVRTGEKPLLRVAPPPLLTTQQPSSVQNAALTILLPKQAPLTPLLANLSAISQLKTQLTSPLTPEVSNSIRKLIENIIHVDKVGDPKALRQAILDSGILLEKKLSNLQQAQPATTPTNKTPVTISQAQTVGQDFKANLVQLLDVLRQVPTNQGTPAKIPLPLTTQDASIIPNTSSNTRQSHTTPNQSAHQTVKEQLLRLLNTPSNRTNSEETTRSTSPLRLAELTTSHSRIPIPFFRHLPLQPQKTQSPTLVMLQHRDQIIDELIRQSESSIARIQLSQLASMPQESNTSQSWAFELPLRHGENIDVVQLRIEKEDPKEGEEQDSRWRITLTLDLPAIGTIYATITVQGEQTSTTLWAEEESTAQLIENNLQLLRDALDKHGVSSDEINCQHGSPPAPPRQQRHTLLVDTRA</sequence>
<organism evidence="3">
    <name type="scientific">hydrothermal vent metagenome</name>
    <dbReference type="NCBI Taxonomy" id="652676"/>
    <lineage>
        <taxon>unclassified sequences</taxon>
        <taxon>metagenomes</taxon>
        <taxon>ecological metagenomes</taxon>
    </lineage>
</organism>
<name>A0A3B0Z0V9_9ZZZZ</name>